<accession>G9WHP2</accession>
<protein>
    <submittedName>
        <fullName evidence="1">Uncharacterized protein</fullName>
    </submittedName>
</protein>
<name>G9WHP2_9LACO</name>
<proteinExistence type="predicted"/>
<reference evidence="1 2" key="1">
    <citation type="journal article" date="2012" name="PLoS ONE">
        <title>Functional divergence in the genus oenococcus as predicted by genome sequencing of the newly-described species, Oenococcus kitaharae.</title>
        <authorList>
            <person name="Borneman A.R."/>
            <person name="McCarthy J.M."/>
            <person name="Chambers P.J."/>
            <person name="Bartowsky E.J."/>
        </authorList>
    </citation>
    <scope>NUCLEOTIDE SEQUENCE [LARGE SCALE GENOMIC DNA]</scope>
    <source>
        <strain evidence="2">DSM17330</strain>
    </source>
</reference>
<sequence length="250" mass="27972">MYINYIQKYTTVTGSGQTPSLLAQSLQQSITKICQMAGNNYYKVGLVISPGYLSTTSQTADKLAKAIINNQKIAHCWILGTMNGGFLRKKKILNFTLRALSSTPKSATQPRLKTSFGFSRDHRKMFFIVCWRPQSNPTLRNKKDISGFMKDIYVPIATIGSSNFSKSTYFMGNDHNEADILWVDDDVLKKINPGKNMNDKKFNSAIISSDDSQSPNNDFPGIVSAQVYSLPQNSNYLKLILKETLDSVLI</sequence>
<dbReference type="AlphaFoldDB" id="G9WHP2"/>
<dbReference type="Proteomes" id="UP000004959">
    <property type="component" value="Chromosome"/>
</dbReference>
<comment type="caution">
    <text evidence="1">The sequence shown here is derived from an EMBL/GenBank/DDBJ whole genome shotgun (WGS) entry which is preliminary data.</text>
</comment>
<organism evidence="1 2">
    <name type="scientific">Oenococcus kitaharae DSM 17330</name>
    <dbReference type="NCBI Taxonomy" id="1045004"/>
    <lineage>
        <taxon>Bacteria</taxon>
        <taxon>Bacillati</taxon>
        <taxon>Bacillota</taxon>
        <taxon>Bacilli</taxon>
        <taxon>Lactobacillales</taxon>
        <taxon>Lactobacillaceae</taxon>
        <taxon>Oenococcus</taxon>
    </lineage>
</organism>
<dbReference type="PATRIC" id="fig|1045004.4.peg.496"/>
<gene>
    <name evidence="1" type="ORF">OKIT_0500</name>
</gene>
<evidence type="ECO:0000313" key="2">
    <source>
        <dbReference type="Proteomes" id="UP000004959"/>
    </source>
</evidence>
<dbReference type="HOGENOM" id="CLU_1110529_0_0_9"/>
<evidence type="ECO:0000313" key="1">
    <source>
        <dbReference type="EMBL" id="EHN58616.1"/>
    </source>
</evidence>
<keyword evidence="2" id="KW-1185">Reference proteome</keyword>
<dbReference type="EMBL" id="AFVZ01000001">
    <property type="protein sequence ID" value="EHN58616.1"/>
    <property type="molecule type" value="Genomic_DNA"/>
</dbReference>